<organism evidence="1 2">
    <name type="scientific">Lusitaniella coriacea LEGE 07157</name>
    <dbReference type="NCBI Taxonomy" id="945747"/>
    <lineage>
        <taxon>Bacteria</taxon>
        <taxon>Bacillati</taxon>
        <taxon>Cyanobacteriota</taxon>
        <taxon>Cyanophyceae</taxon>
        <taxon>Spirulinales</taxon>
        <taxon>Lusitaniellaceae</taxon>
        <taxon>Lusitaniella</taxon>
    </lineage>
</organism>
<evidence type="ECO:0000313" key="1">
    <source>
        <dbReference type="EMBL" id="MBE9117870.1"/>
    </source>
</evidence>
<gene>
    <name evidence="1" type="ORF">IQ249_18380</name>
</gene>
<sequence>MSEYLIDRLQEGHAVMVKDCEIADKPCKLMTNLYLMENEEFMAIVRRTSSSEEFIVIQDSISSLSIGKLRGCGNNHQIEILSLRNLELRLM</sequence>
<dbReference type="Proteomes" id="UP000654482">
    <property type="component" value="Unassembled WGS sequence"/>
</dbReference>
<reference evidence="1" key="1">
    <citation type="submission" date="2020-10" db="EMBL/GenBank/DDBJ databases">
        <authorList>
            <person name="Castelo-Branco R."/>
            <person name="Eusebio N."/>
            <person name="Adriana R."/>
            <person name="Vieira A."/>
            <person name="Brugerolle De Fraissinette N."/>
            <person name="Rezende De Castro R."/>
            <person name="Schneider M.P."/>
            <person name="Vasconcelos V."/>
            <person name="Leao P.N."/>
        </authorList>
    </citation>
    <scope>NUCLEOTIDE SEQUENCE</scope>
    <source>
        <strain evidence="1">LEGE 07157</strain>
    </source>
</reference>
<comment type="caution">
    <text evidence="1">The sequence shown here is derived from an EMBL/GenBank/DDBJ whole genome shotgun (WGS) entry which is preliminary data.</text>
</comment>
<dbReference type="RefSeq" id="WP_194030957.1">
    <property type="nucleotide sequence ID" value="NZ_JADEWZ010000032.1"/>
</dbReference>
<evidence type="ECO:0000313" key="2">
    <source>
        <dbReference type="Proteomes" id="UP000654482"/>
    </source>
</evidence>
<proteinExistence type="predicted"/>
<dbReference type="EMBL" id="JADEWZ010000032">
    <property type="protein sequence ID" value="MBE9117870.1"/>
    <property type="molecule type" value="Genomic_DNA"/>
</dbReference>
<name>A0A8J7JD69_9CYAN</name>
<keyword evidence="2" id="KW-1185">Reference proteome</keyword>
<dbReference type="AlphaFoldDB" id="A0A8J7JD69"/>
<accession>A0A8J7JD69</accession>
<protein>
    <submittedName>
        <fullName evidence="1">Uncharacterized protein</fullName>
    </submittedName>
</protein>